<dbReference type="EMBL" id="QTUA01000001">
    <property type="protein sequence ID" value="REF29146.1"/>
    <property type="molecule type" value="Genomic_DNA"/>
</dbReference>
<dbReference type="OrthoDB" id="5150071at2"/>
<keyword evidence="2" id="KW-1185">Reference proteome</keyword>
<sequence length="105" mass="11468">MSATLRIHRGYASPQRVVVLGGRKIGQLSEEVVEFPVEPGEHVLTVRLGYSEATTRFRARPGDTVEVKVCVKPAAPEPHDGPVDLELVMHSPYKNAHEGALGRTD</sequence>
<accession>A0A3D9UIL5</accession>
<comment type="caution">
    <text evidence="1">The sequence shown here is derived from an EMBL/GenBank/DDBJ whole genome shotgun (WGS) entry which is preliminary data.</text>
</comment>
<name>A0A3D9UIL5_9MICO</name>
<evidence type="ECO:0000313" key="1">
    <source>
        <dbReference type="EMBL" id="REF29146.1"/>
    </source>
</evidence>
<organism evidence="1 2">
    <name type="scientific">Calidifontibacter indicus</name>
    <dbReference type="NCBI Taxonomy" id="419650"/>
    <lineage>
        <taxon>Bacteria</taxon>
        <taxon>Bacillati</taxon>
        <taxon>Actinomycetota</taxon>
        <taxon>Actinomycetes</taxon>
        <taxon>Micrococcales</taxon>
        <taxon>Dermacoccaceae</taxon>
        <taxon>Calidifontibacter</taxon>
    </lineage>
</organism>
<evidence type="ECO:0000313" key="2">
    <source>
        <dbReference type="Proteomes" id="UP000256253"/>
    </source>
</evidence>
<gene>
    <name evidence="1" type="ORF">DFJ65_0079</name>
</gene>
<dbReference type="AlphaFoldDB" id="A0A3D9UIL5"/>
<dbReference type="Proteomes" id="UP000256253">
    <property type="component" value="Unassembled WGS sequence"/>
</dbReference>
<proteinExistence type="predicted"/>
<reference evidence="1 2" key="1">
    <citation type="submission" date="2018-08" db="EMBL/GenBank/DDBJ databases">
        <title>Sequencing the genomes of 1000 actinobacteria strains.</title>
        <authorList>
            <person name="Klenk H.-P."/>
        </authorList>
    </citation>
    <scope>NUCLEOTIDE SEQUENCE [LARGE SCALE GENOMIC DNA]</scope>
    <source>
        <strain evidence="1 2">DSM 22967</strain>
    </source>
</reference>
<evidence type="ECO:0008006" key="3">
    <source>
        <dbReference type="Google" id="ProtNLM"/>
    </source>
</evidence>
<protein>
    <recommendedName>
        <fullName evidence="3">PEGA domain-containing protein</fullName>
    </recommendedName>
</protein>
<dbReference type="RefSeq" id="WP_115921295.1">
    <property type="nucleotide sequence ID" value="NZ_QTUA01000001.1"/>
</dbReference>